<evidence type="ECO:0000313" key="3">
    <source>
        <dbReference type="Proteomes" id="UP000292402"/>
    </source>
</evidence>
<protein>
    <submittedName>
        <fullName evidence="2">Uncharacterized protein</fullName>
    </submittedName>
</protein>
<evidence type="ECO:0000313" key="2">
    <source>
        <dbReference type="EMBL" id="RYN30443.1"/>
    </source>
</evidence>
<gene>
    <name evidence="2" type="ORF">AA0114_g12289</name>
</gene>
<feature type="region of interest" description="Disordered" evidence="1">
    <location>
        <begin position="1"/>
        <end position="87"/>
    </location>
</feature>
<evidence type="ECO:0000256" key="1">
    <source>
        <dbReference type="SAM" id="MobiDB-lite"/>
    </source>
</evidence>
<sequence>MGQSQSQAADQPPEPQLSQEERSQMQAEMRAKQQAALDKRFTSQPRSRKPSPTGAQAKRKPTALEEASKENIGWRNADAQAEFRNWN</sequence>
<organism evidence="2 3">
    <name type="scientific">Alternaria tenuissima</name>
    <dbReference type="NCBI Taxonomy" id="119927"/>
    <lineage>
        <taxon>Eukaryota</taxon>
        <taxon>Fungi</taxon>
        <taxon>Dikarya</taxon>
        <taxon>Ascomycota</taxon>
        <taxon>Pezizomycotina</taxon>
        <taxon>Dothideomycetes</taxon>
        <taxon>Pleosporomycetidae</taxon>
        <taxon>Pleosporales</taxon>
        <taxon>Pleosporineae</taxon>
        <taxon>Pleosporaceae</taxon>
        <taxon>Alternaria</taxon>
        <taxon>Alternaria sect. Alternaria</taxon>
        <taxon>Alternaria alternata complex</taxon>
    </lineage>
</organism>
<reference evidence="3" key="1">
    <citation type="journal article" date="2019" name="bioRxiv">
        <title>Genomics, evolutionary history and diagnostics of the Alternaria alternata species group including apple and Asian pear pathotypes.</title>
        <authorList>
            <person name="Armitage A.D."/>
            <person name="Cockerton H.M."/>
            <person name="Sreenivasaprasad S."/>
            <person name="Woodhall J.W."/>
            <person name="Lane C.R."/>
            <person name="Harrison R.J."/>
            <person name="Clarkson J.P."/>
        </authorList>
    </citation>
    <scope>NUCLEOTIDE SEQUENCE [LARGE SCALE GENOMIC DNA]</scope>
    <source>
        <strain evidence="3">FERA 1082</strain>
    </source>
</reference>
<proteinExistence type="predicted"/>
<dbReference type="Proteomes" id="UP000292402">
    <property type="component" value="Unassembled WGS sequence"/>
</dbReference>
<dbReference type="AlphaFoldDB" id="A0A4Q4M0H5"/>
<name>A0A4Q4M0H5_9PLEO</name>
<accession>A0A4Q4M0H5</accession>
<dbReference type="EMBL" id="PDXA01000077">
    <property type="protein sequence ID" value="RYN30443.1"/>
    <property type="molecule type" value="Genomic_DNA"/>
</dbReference>
<comment type="caution">
    <text evidence="2">The sequence shown here is derived from an EMBL/GenBank/DDBJ whole genome shotgun (WGS) entry which is preliminary data.</text>
</comment>